<dbReference type="SUPFAM" id="SSF46565">
    <property type="entry name" value="Chaperone J-domain"/>
    <property type="match status" value="1"/>
</dbReference>
<gene>
    <name evidence="2" type="ORF">GMARGA_LOCUS345</name>
</gene>
<organism evidence="2 3">
    <name type="scientific">Gigaspora margarita</name>
    <dbReference type="NCBI Taxonomy" id="4874"/>
    <lineage>
        <taxon>Eukaryota</taxon>
        <taxon>Fungi</taxon>
        <taxon>Fungi incertae sedis</taxon>
        <taxon>Mucoromycota</taxon>
        <taxon>Glomeromycotina</taxon>
        <taxon>Glomeromycetes</taxon>
        <taxon>Diversisporales</taxon>
        <taxon>Gigasporaceae</taxon>
        <taxon>Gigaspora</taxon>
    </lineage>
</organism>
<proteinExistence type="predicted"/>
<dbReference type="InterPro" id="IPR001623">
    <property type="entry name" value="DnaJ_domain"/>
</dbReference>
<dbReference type="PRINTS" id="PR00625">
    <property type="entry name" value="JDOMAIN"/>
</dbReference>
<feature type="domain" description="J" evidence="1">
    <location>
        <begin position="63"/>
        <end position="126"/>
    </location>
</feature>
<name>A0ABM8VW74_GIGMA</name>
<dbReference type="Pfam" id="PF00226">
    <property type="entry name" value="DnaJ"/>
    <property type="match status" value="1"/>
</dbReference>
<dbReference type="Gene3D" id="1.10.287.110">
    <property type="entry name" value="DnaJ domain"/>
    <property type="match status" value="1"/>
</dbReference>
<dbReference type="InterPro" id="IPR052423">
    <property type="entry name" value="EMIR"/>
</dbReference>
<protein>
    <submittedName>
        <fullName evidence="2">10719_t:CDS:1</fullName>
    </submittedName>
</protein>
<accession>A0ABM8VW74</accession>
<comment type="caution">
    <text evidence="2">The sequence shown here is derived from an EMBL/GenBank/DDBJ whole genome shotgun (WGS) entry which is preliminary data.</text>
</comment>
<dbReference type="SMART" id="SM00271">
    <property type="entry name" value="DnaJ"/>
    <property type="match status" value="1"/>
</dbReference>
<evidence type="ECO:0000313" key="3">
    <source>
        <dbReference type="Proteomes" id="UP000789901"/>
    </source>
</evidence>
<dbReference type="CDD" id="cd06257">
    <property type="entry name" value="DnaJ"/>
    <property type="match status" value="1"/>
</dbReference>
<reference evidence="2 3" key="1">
    <citation type="submission" date="2021-06" db="EMBL/GenBank/DDBJ databases">
        <authorList>
            <person name="Kallberg Y."/>
            <person name="Tangrot J."/>
            <person name="Rosling A."/>
        </authorList>
    </citation>
    <scope>NUCLEOTIDE SEQUENCE [LARGE SCALE GENOMIC DNA]</scope>
    <source>
        <strain evidence="2 3">120-4 pot B 10/14</strain>
    </source>
</reference>
<dbReference type="Proteomes" id="UP000789901">
    <property type="component" value="Unassembled WGS sequence"/>
</dbReference>
<dbReference type="PROSITE" id="PS50076">
    <property type="entry name" value="DNAJ_2"/>
    <property type="match status" value="1"/>
</dbReference>
<evidence type="ECO:0000259" key="1">
    <source>
        <dbReference type="PROSITE" id="PS50076"/>
    </source>
</evidence>
<sequence length="340" mass="38910">MELAEELEKNKRQFENGEINEDKFHECRKLILEKWSSGSGGLIKSKEVELSRGIANRKPKETDLYAILQLEPNATEAEIRSSYRKIALKHHPDKNGGIATEEWKKLSRAYEILSDANNRYLYDNYGAINNSLSNKTSLNVYVGGELWKPYIGNLELGIWLFSFKNRDSSEQEMLTSAEQKERRHAIRISSIVRHLQNKLSQFPKQLDNPPELESFVESLNQEARNLSEEPNGKELLSFIGEIYVSESQSISVKPSDIFQKAKFVIDLISGYLTIKTSSSKPSLEEASKIIWKLSRSELSSVVHETCSIVLTDESRNEDERCHLVNSLQLLGKVWLEVSRM</sequence>
<dbReference type="PANTHER" id="PTHR44094:SF8">
    <property type="entry name" value="DNAJ HEAT SHOCK N-TERMINAL DOMAIN-CONTAINING PROTEIN-RELATED"/>
    <property type="match status" value="1"/>
</dbReference>
<dbReference type="EMBL" id="CAJVQB010000055">
    <property type="protein sequence ID" value="CAG8461844.1"/>
    <property type="molecule type" value="Genomic_DNA"/>
</dbReference>
<dbReference type="PANTHER" id="PTHR44094">
    <property type="entry name" value="DNAJ HEAT SHOCK N-TERMINAL DOMAIN-CONTAINING PROTEIN"/>
    <property type="match status" value="1"/>
</dbReference>
<dbReference type="InterPro" id="IPR036869">
    <property type="entry name" value="J_dom_sf"/>
</dbReference>
<dbReference type="Pfam" id="PF14308">
    <property type="entry name" value="DnaJ-X"/>
    <property type="match status" value="1"/>
</dbReference>
<keyword evidence="3" id="KW-1185">Reference proteome</keyword>
<evidence type="ECO:0000313" key="2">
    <source>
        <dbReference type="EMBL" id="CAG8461844.1"/>
    </source>
</evidence>
<dbReference type="InterPro" id="IPR026894">
    <property type="entry name" value="DnaJ_X"/>
</dbReference>